<reference key="2">
    <citation type="submission" date="2011-10" db="EMBL/GenBank/DDBJ databases">
        <title>The genome and transcriptome sequence of Clonorchis sinensis provide insights into the carcinogenic liver fluke.</title>
        <authorList>
            <person name="Wang X."/>
            <person name="Huang Y."/>
            <person name="Chen W."/>
            <person name="Liu H."/>
            <person name="Guo L."/>
            <person name="Chen Y."/>
            <person name="Luo F."/>
            <person name="Zhou W."/>
            <person name="Sun J."/>
            <person name="Mao Q."/>
            <person name="Liang P."/>
            <person name="Zhou C."/>
            <person name="Tian Y."/>
            <person name="Men J."/>
            <person name="Lv X."/>
            <person name="Huang L."/>
            <person name="Zhou J."/>
            <person name="Hu Y."/>
            <person name="Li R."/>
            <person name="Zhang F."/>
            <person name="Lei H."/>
            <person name="Li X."/>
            <person name="Hu X."/>
            <person name="Liang C."/>
            <person name="Xu J."/>
            <person name="Wu Z."/>
            <person name="Yu X."/>
        </authorList>
    </citation>
    <scope>NUCLEOTIDE SEQUENCE</scope>
    <source>
        <strain>Henan</strain>
    </source>
</reference>
<name>G7YLJ7_CLOSI</name>
<dbReference type="AlphaFoldDB" id="G7YLJ7"/>
<accession>G7YLJ7</accession>
<keyword evidence="3" id="KW-1185">Reference proteome</keyword>
<proteinExistence type="predicted"/>
<dbReference type="Proteomes" id="UP000008909">
    <property type="component" value="Unassembled WGS sequence"/>
</dbReference>
<dbReference type="InterPro" id="IPR052579">
    <property type="entry name" value="Zinc_finger_SWIM"/>
</dbReference>
<evidence type="ECO:0000259" key="1">
    <source>
        <dbReference type="Pfam" id="PF21056"/>
    </source>
</evidence>
<dbReference type="InterPro" id="IPR048324">
    <property type="entry name" value="ZSWIM1-3_RNaseH-like"/>
</dbReference>
<gene>
    <name evidence="2" type="ORF">CLF_111242</name>
</gene>
<evidence type="ECO:0000313" key="2">
    <source>
        <dbReference type="EMBL" id="GAA53828.1"/>
    </source>
</evidence>
<dbReference type="Pfam" id="PF21056">
    <property type="entry name" value="ZSWIM1-3_RNaseH-like"/>
    <property type="match status" value="1"/>
</dbReference>
<sequence length="420" mass="47466">MLGYLDVVLAVLKTALNKGPTNMAICVREIQKALALMGNWVARFERLLMCLCGFRRIDKFLKEGLRAGTRGFSVGGVTMRGFDSRCSSLKKRFGGETRNVSSTNIEQRKDDFDFRGRRTVQTASCVLHAIRRAVRAESDQGHCVVRPDDGAPNAGKFQRQTIVPIHRFKNSGRVNLADEIIPDIHALTDKRSALSAGKRDTVNLSVVYQGHRGRMFGWYIDRCGATNGHSSLAPLAVRVHTTWRRRPGRYRPLCGRSVCDDDSLNVLSFTSVRYLLTYQGNRGGYHLWHVVITDYNCVGRSVFYSFIRNESQECYDVAVEHFVRMMCPVNVVRTIVVDKSKSQLCSLKTAMPDAAVIFCSFNVIQSFKARINKLRGVTQSDKEVLLARPKRMVHCREVSEFEFLCHQHKKPEPGVLIVSQ</sequence>
<dbReference type="PANTHER" id="PTHR31569">
    <property type="entry name" value="SWIM-TYPE DOMAIN-CONTAINING PROTEIN"/>
    <property type="match status" value="1"/>
</dbReference>
<dbReference type="EMBL" id="DF143604">
    <property type="protein sequence ID" value="GAA53828.1"/>
    <property type="molecule type" value="Genomic_DNA"/>
</dbReference>
<feature type="domain" description="ZSWIM1/3 RNaseH-like" evidence="1">
    <location>
        <begin position="276"/>
        <end position="356"/>
    </location>
</feature>
<reference evidence="2" key="1">
    <citation type="journal article" date="2011" name="Genome Biol.">
        <title>The draft genome of the carcinogenic human liver fluke Clonorchis sinensis.</title>
        <authorList>
            <person name="Wang X."/>
            <person name="Chen W."/>
            <person name="Huang Y."/>
            <person name="Sun J."/>
            <person name="Men J."/>
            <person name="Liu H."/>
            <person name="Luo F."/>
            <person name="Guo L."/>
            <person name="Lv X."/>
            <person name="Deng C."/>
            <person name="Zhou C."/>
            <person name="Fan Y."/>
            <person name="Li X."/>
            <person name="Huang L."/>
            <person name="Hu Y."/>
            <person name="Liang C."/>
            <person name="Hu X."/>
            <person name="Xu J."/>
            <person name="Yu X."/>
        </authorList>
    </citation>
    <scope>NUCLEOTIDE SEQUENCE [LARGE SCALE GENOMIC DNA]</scope>
    <source>
        <strain evidence="2">Henan</strain>
    </source>
</reference>
<protein>
    <recommendedName>
        <fullName evidence="1">ZSWIM1/3 RNaseH-like domain-containing protein</fullName>
    </recommendedName>
</protein>
<dbReference type="PANTHER" id="PTHR31569:SF4">
    <property type="entry name" value="SWIM-TYPE DOMAIN-CONTAINING PROTEIN"/>
    <property type="match status" value="1"/>
</dbReference>
<evidence type="ECO:0000313" key="3">
    <source>
        <dbReference type="Proteomes" id="UP000008909"/>
    </source>
</evidence>
<organism evidence="2 3">
    <name type="scientific">Clonorchis sinensis</name>
    <name type="common">Chinese liver fluke</name>
    <dbReference type="NCBI Taxonomy" id="79923"/>
    <lineage>
        <taxon>Eukaryota</taxon>
        <taxon>Metazoa</taxon>
        <taxon>Spiralia</taxon>
        <taxon>Lophotrochozoa</taxon>
        <taxon>Platyhelminthes</taxon>
        <taxon>Trematoda</taxon>
        <taxon>Digenea</taxon>
        <taxon>Opisthorchiida</taxon>
        <taxon>Opisthorchiata</taxon>
        <taxon>Opisthorchiidae</taxon>
        <taxon>Clonorchis</taxon>
    </lineage>
</organism>